<comment type="similarity">
    <text evidence="1 9">Belongs to the class-II aminoacyl-tRNA synthetase family.</text>
</comment>
<dbReference type="InterPro" id="IPR050058">
    <property type="entry name" value="Ala-tRNA_ligase"/>
</dbReference>
<dbReference type="Gene3D" id="3.30.980.10">
    <property type="entry name" value="Threonyl-trna Synthetase, Chain A, domain 2"/>
    <property type="match status" value="1"/>
</dbReference>
<evidence type="ECO:0000256" key="6">
    <source>
        <dbReference type="ARBA" id="ARBA00022884"/>
    </source>
</evidence>
<evidence type="ECO:0000256" key="3">
    <source>
        <dbReference type="ARBA" id="ARBA00022598"/>
    </source>
</evidence>
<dbReference type="GO" id="GO:0005829">
    <property type="term" value="C:cytosol"/>
    <property type="evidence" value="ECO:0007669"/>
    <property type="project" value="TreeGrafter"/>
</dbReference>
<proteinExistence type="inferred from homology"/>
<evidence type="ECO:0000256" key="1">
    <source>
        <dbReference type="ARBA" id="ARBA00008226"/>
    </source>
</evidence>
<dbReference type="SMART" id="SM00863">
    <property type="entry name" value="tRNA_SAD"/>
    <property type="match status" value="1"/>
</dbReference>
<keyword evidence="2 9" id="KW-0820">tRNA-binding</keyword>
<dbReference type="InterPro" id="IPR018162">
    <property type="entry name" value="Ala-tRNA-ligase_IIc_anticod-bd"/>
</dbReference>
<keyword evidence="5 9" id="KW-0067">ATP-binding</keyword>
<sequence length="584" mass="65538">MTAQQLREKYTTFFASKGHQIIDGASLIPENDPSVLFTTAGMHPLVPFLLGSKHPSGNKLTSCQRCIRTGDIEEVGDDTHLTFFEMLGNWSLGDYFKDDAIEYSWEFLTSPKWLNINPQKIGITVFAGDQDASVDEESVNKWLSLGVPQHKIAYLPKENNWWGPAGQTGPCGPDTEMFYYVGDGLPSENSNPGNDESNWVEIWNDVFMQYSKEADGSYFALAQKNVDTGMGLERTLAVINGYQTIYETDVVKPIYDLVYSLAQDKSNLKAIRIITDHLRAATFIIGDERGVIPSNTDQGYVVRRLIRSAIRRGREVGIVNSFIPAIAAETIKLYAPTYNCLKQNQQKILSEFSIEEEKFKKVLDRGEEIIQEYARQGSIDGVTAFKLYSTYGFPLEEIQRSNIQVDAEQFFAELKKHQELSRQGAEQKFKGGLADNSEMVTKLHTATHLLHAALRKVLGEHIAQKGSNITSERLRFDFSHPIKLTTDELTKVEKLVNEAIQQKLAVSWQELSVEKAKEQGALGLFNQKYGELVKVYTVGKDDRIFSREICGGPHVANTGELGHFSILKEEASSAGVRRIKSILK</sequence>
<keyword evidence="9" id="KW-0479">Metal-binding</keyword>
<dbReference type="SUPFAM" id="SSF55681">
    <property type="entry name" value="Class II aaRS and biotin synthetases"/>
    <property type="match status" value="1"/>
</dbReference>
<keyword evidence="7 9" id="KW-0648">Protein biosynthesis</keyword>
<dbReference type="InterPro" id="IPR045864">
    <property type="entry name" value="aa-tRNA-synth_II/BPL/LPL"/>
</dbReference>
<comment type="caution">
    <text evidence="11">The sequence shown here is derived from an EMBL/GenBank/DDBJ whole genome shotgun (WGS) entry which is preliminary data.</text>
</comment>
<dbReference type="SUPFAM" id="SSF101353">
    <property type="entry name" value="Putative anticodon-binding domain of alanyl-tRNA synthetase (AlaRS)"/>
    <property type="match status" value="1"/>
</dbReference>
<dbReference type="PANTHER" id="PTHR11777:SF9">
    <property type="entry name" value="ALANINE--TRNA LIGASE, CYTOPLASMIC"/>
    <property type="match status" value="1"/>
</dbReference>
<dbReference type="AlphaFoldDB" id="A0A2M7VDX2"/>
<keyword evidence="9" id="KW-0862">Zinc</keyword>
<dbReference type="EC" id="6.1.1.7" evidence="9"/>
<dbReference type="InterPro" id="IPR018164">
    <property type="entry name" value="Ala-tRNA-synth_IIc_N"/>
</dbReference>
<dbReference type="GO" id="GO:0005524">
    <property type="term" value="F:ATP binding"/>
    <property type="evidence" value="ECO:0007669"/>
    <property type="project" value="UniProtKB-UniRule"/>
</dbReference>
<dbReference type="PANTHER" id="PTHR11777">
    <property type="entry name" value="ALANYL-TRNA SYNTHETASE"/>
    <property type="match status" value="1"/>
</dbReference>
<keyword evidence="8 9" id="KW-0030">Aminoacyl-tRNA synthetase</keyword>
<dbReference type="GO" id="GO:0002161">
    <property type="term" value="F:aminoacyl-tRNA deacylase activity"/>
    <property type="evidence" value="ECO:0007669"/>
    <property type="project" value="TreeGrafter"/>
</dbReference>
<feature type="binding site" evidence="9">
    <location>
        <position position="448"/>
    </location>
    <ligand>
        <name>Zn(2+)</name>
        <dbReference type="ChEBI" id="CHEBI:29105"/>
    </ligand>
</feature>
<dbReference type="CDD" id="cd00673">
    <property type="entry name" value="AlaRS_core"/>
    <property type="match status" value="1"/>
</dbReference>
<name>A0A2M7VDX2_9BACT</name>
<dbReference type="HAMAP" id="MF_00036_B">
    <property type="entry name" value="Ala_tRNA_synth_B"/>
    <property type="match status" value="1"/>
</dbReference>
<dbReference type="GO" id="GO:0006419">
    <property type="term" value="P:alanyl-tRNA aminoacylation"/>
    <property type="evidence" value="ECO:0007669"/>
    <property type="project" value="UniProtKB-UniRule"/>
</dbReference>
<evidence type="ECO:0000256" key="8">
    <source>
        <dbReference type="ARBA" id="ARBA00023146"/>
    </source>
</evidence>
<dbReference type="PRINTS" id="PR00980">
    <property type="entry name" value="TRNASYNTHALA"/>
</dbReference>
<dbReference type="FunFam" id="3.30.980.10:FF:000004">
    <property type="entry name" value="Alanine--tRNA ligase, cytoplasmic"/>
    <property type="match status" value="1"/>
</dbReference>
<dbReference type="Pfam" id="PF01411">
    <property type="entry name" value="tRNA-synt_2c"/>
    <property type="match status" value="1"/>
</dbReference>
<dbReference type="InterPro" id="IPR018165">
    <property type="entry name" value="Ala-tRNA-synth_IIc_core"/>
</dbReference>
<comment type="catalytic activity">
    <reaction evidence="9">
        <text>tRNA(Ala) + L-alanine + ATP = L-alanyl-tRNA(Ala) + AMP + diphosphate</text>
        <dbReference type="Rhea" id="RHEA:12540"/>
        <dbReference type="Rhea" id="RHEA-COMP:9657"/>
        <dbReference type="Rhea" id="RHEA-COMP:9923"/>
        <dbReference type="ChEBI" id="CHEBI:30616"/>
        <dbReference type="ChEBI" id="CHEBI:33019"/>
        <dbReference type="ChEBI" id="CHEBI:57972"/>
        <dbReference type="ChEBI" id="CHEBI:78442"/>
        <dbReference type="ChEBI" id="CHEBI:78497"/>
        <dbReference type="ChEBI" id="CHEBI:456215"/>
        <dbReference type="EC" id="6.1.1.7"/>
    </reaction>
</comment>
<dbReference type="PROSITE" id="PS50860">
    <property type="entry name" value="AA_TRNA_LIGASE_II_ALA"/>
    <property type="match status" value="1"/>
</dbReference>
<dbReference type="GO" id="GO:0004813">
    <property type="term" value="F:alanine-tRNA ligase activity"/>
    <property type="evidence" value="ECO:0007669"/>
    <property type="project" value="UniProtKB-UniRule"/>
</dbReference>
<dbReference type="Gene3D" id="3.30.54.20">
    <property type="match status" value="1"/>
</dbReference>
<evidence type="ECO:0000313" key="11">
    <source>
        <dbReference type="EMBL" id="PIZ98673.1"/>
    </source>
</evidence>
<feature type="binding site" evidence="9">
    <location>
        <position position="444"/>
    </location>
    <ligand>
        <name>Zn(2+)</name>
        <dbReference type="ChEBI" id="CHEBI:29105"/>
    </ligand>
</feature>
<dbReference type="Gene3D" id="3.30.930.10">
    <property type="entry name" value="Bira Bifunctional Protein, Domain 2"/>
    <property type="match status" value="1"/>
</dbReference>
<dbReference type="NCBIfam" id="NF002436">
    <property type="entry name" value="PRK01584.1"/>
    <property type="match status" value="1"/>
</dbReference>
<dbReference type="InterPro" id="IPR023033">
    <property type="entry name" value="Ala_tRNA_ligase_euk/bac"/>
</dbReference>
<dbReference type="EMBL" id="PFPO01000073">
    <property type="protein sequence ID" value="PIZ98673.1"/>
    <property type="molecule type" value="Genomic_DNA"/>
</dbReference>
<accession>A0A2M7VDX2</accession>
<comment type="domain">
    <text evidence="9">Consists of three domains; the N-terminal catalytic domain, the editing domain and the C-terminal C-Ala domain. The editing domain removes incorrectly charged amino acids, while the C-Ala domain, along with tRNA(Ala), serves as a bridge to cooperatively bring together the editing and aminoacylation centers thus stimulating deacylation of misacylated tRNAs.</text>
</comment>
<dbReference type="GO" id="GO:0000049">
    <property type="term" value="F:tRNA binding"/>
    <property type="evidence" value="ECO:0007669"/>
    <property type="project" value="UniProtKB-KW"/>
</dbReference>
<dbReference type="Proteomes" id="UP000230405">
    <property type="component" value="Unassembled WGS sequence"/>
</dbReference>
<dbReference type="InterPro" id="IPR012947">
    <property type="entry name" value="tRNA_SAD"/>
</dbReference>
<reference evidence="12" key="1">
    <citation type="submission" date="2017-09" db="EMBL/GenBank/DDBJ databases">
        <title>Depth-based differentiation of microbial function through sediment-hosted aquifers and enrichment of novel symbionts in the deep terrestrial subsurface.</title>
        <authorList>
            <person name="Probst A.J."/>
            <person name="Ladd B."/>
            <person name="Jarett J.K."/>
            <person name="Geller-Mcgrath D.E."/>
            <person name="Sieber C.M.K."/>
            <person name="Emerson J.B."/>
            <person name="Anantharaman K."/>
            <person name="Thomas B.C."/>
            <person name="Malmstrom R."/>
            <person name="Stieglmeier M."/>
            <person name="Klingl A."/>
            <person name="Woyke T."/>
            <person name="Ryan C.M."/>
            <person name="Banfield J.F."/>
        </authorList>
    </citation>
    <scope>NUCLEOTIDE SEQUENCE [LARGE SCALE GENOMIC DNA]</scope>
</reference>
<feature type="binding site" evidence="9">
    <location>
        <position position="550"/>
    </location>
    <ligand>
        <name>Zn(2+)</name>
        <dbReference type="ChEBI" id="CHEBI:29105"/>
    </ligand>
</feature>
<keyword evidence="3 9" id="KW-0436">Ligase</keyword>
<evidence type="ECO:0000256" key="5">
    <source>
        <dbReference type="ARBA" id="ARBA00022840"/>
    </source>
</evidence>
<dbReference type="InterPro" id="IPR002318">
    <property type="entry name" value="Ala-tRNA-lgiase_IIc"/>
</dbReference>
<dbReference type="SUPFAM" id="SSF55186">
    <property type="entry name" value="ThrRS/AlaRS common domain"/>
    <property type="match status" value="1"/>
</dbReference>
<organism evidence="11 12">
    <name type="scientific">Candidatus Komeilibacteria bacterium CG_4_10_14_0_2_um_filter_37_10</name>
    <dbReference type="NCBI Taxonomy" id="1974470"/>
    <lineage>
        <taxon>Bacteria</taxon>
        <taxon>Candidatus Komeiliibacteriota</taxon>
    </lineage>
</organism>
<dbReference type="Pfam" id="PF07973">
    <property type="entry name" value="tRNA_SAD"/>
    <property type="match status" value="1"/>
</dbReference>
<keyword evidence="6 9" id="KW-0694">RNA-binding</keyword>
<comment type="function">
    <text evidence="9">Catalyzes the attachment of alanine to tRNA(Ala) in a two-step reaction: alanine is first activated by ATP to form Ala-AMP and then transferred to the acceptor end of tRNA(Ala). Also edits incorrectly charged Ser-tRNA(Ala) and Gly-tRNA(Ala) via its editing domain.</text>
</comment>
<evidence type="ECO:0000256" key="4">
    <source>
        <dbReference type="ARBA" id="ARBA00022741"/>
    </source>
</evidence>
<evidence type="ECO:0000313" key="12">
    <source>
        <dbReference type="Proteomes" id="UP000230405"/>
    </source>
</evidence>
<keyword evidence="4 9" id="KW-0547">Nucleotide-binding</keyword>
<evidence type="ECO:0000256" key="7">
    <source>
        <dbReference type="ARBA" id="ARBA00022917"/>
    </source>
</evidence>
<keyword evidence="9" id="KW-0963">Cytoplasm</keyword>
<evidence type="ECO:0000256" key="2">
    <source>
        <dbReference type="ARBA" id="ARBA00022555"/>
    </source>
</evidence>
<evidence type="ECO:0000259" key="10">
    <source>
        <dbReference type="PROSITE" id="PS50860"/>
    </source>
</evidence>
<dbReference type="GO" id="GO:0008270">
    <property type="term" value="F:zinc ion binding"/>
    <property type="evidence" value="ECO:0007669"/>
    <property type="project" value="UniProtKB-UniRule"/>
</dbReference>
<comment type="cofactor">
    <cofactor evidence="9">
        <name>Zn(2+)</name>
        <dbReference type="ChEBI" id="CHEBI:29105"/>
    </cofactor>
    <text evidence="9">Binds 1 zinc ion per subunit.</text>
</comment>
<gene>
    <name evidence="9" type="primary">alaS</name>
    <name evidence="11" type="ORF">COX77_03845</name>
</gene>
<feature type="binding site" evidence="9">
    <location>
        <position position="554"/>
    </location>
    <ligand>
        <name>Zn(2+)</name>
        <dbReference type="ChEBI" id="CHEBI:29105"/>
    </ligand>
</feature>
<protein>
    <recommendedName>
        <fullName evidence="9">Alanine--tRNA ligase</fullName>
        <ecNumber evidence="9">6.1.1.7</ecNumber>
    </recommendedName>
    <alternativeName>
        <fullName evidence="9">Alanyl-tRNA synthetase</fullName>
        <shortName evidence="9">AlaRS</shortName>
    </alternativeName>
</protein>
<evidence type="ECO:0000256" key="9">
    <source>
        <dbReference type="HAMAP-Rule" id="MF_00036"/>
    </source>
</evidence>
<dbReference type="InterPro" id="IPR018163">
    <property type="entry name" value="Thr/Ala-tRNA-synth_IIc_edit"/>
</dbReference>
<feature type="domain" description="Alanyl-transfer RNA synthetases family profile" evidence="10">
    <location>
        <begin position="1"/>
        <end position="584"/>
    </location>
</feature>
<comment type="subcellular location">
    <subcellularLocation>
        <location evidence="9">Cytoplasm</location>
    </subcellularLocation>
</comment>